<feature type="transmembrane region" description="Helical" evidence="1">
    <location>
        <begin position="12"/>
        <end position="30"/>
    </location>
</feature>
<feature type="transmembrane region" description="Helical" evidence="1">
    <location>
        <begin position="138"/>
        <end position="164"/>
    </location>
</feature>
<feature type="transmembrane region" description="Helical" evidence="1">
    <location>
        <begin position="232"/>
        <end position="250"/>
    </location>
</feature>
<evidence type="ECO:0000256" key="1">
    <source>
        <dbReference type="SAM" id="Phobius"/>
    </source>
</evidence>
<proteinExistence type="predicted"/>
<feature type="transmembrane region" description="Helical" evidence="1">
    <location>
        <begin position="67"/>
        <end position="90"/>
    </location>
</feature>
<feature type="transmembrane region" description="Helical" evidence="1">
    <location>
        <begin position="300"/>
        <end position="317"/>
    </location>
</feature>
<keyword evidence="1" id="KW-1133">Transmembrane helix</keyword>
<comment type="caution">
    <text evidence="2">The sequence shown here is derived from an EMBL/GenBank/DDBJ whole genome shotgun (WGS) entry which is preliminary data.</text>
</comment>
<reference evidence="2 3" key="1">
    <citation type="submission" date="2018-04" db="EMBL/GenBank/DDBJ databases">
        <title>Novel Campyloabacter and Helicobacter Species and Strains.</title>
        <authorList>
            <person name="Mannion A.J."/>
            <person name="Shen Z."/>
            <person name="Fox J.G."/>
        </authorList>
    </citation>
    <scope>NUCLEOTIDE SEQUENCE [LARGE SCALE GENOMIC DNA]</scope>
    <source>
        <strain evidence="2 3">MIT 04-9366</strain>
    </source>
</reference>
<keyword evidence="3" id="KW-1185">Reference proteome</keyword>
<keyword evidence="1" id="KW-0472">Membrane</keyword>
<accession>A0A3D8J1L0</accession>
<organism evidence="2 3">
    <name type="scientific">Helicobacter brantae</name>
    <dbReference type="NCBI Taxonomy" id="375927"/>
    <lineage>
        <taxon>Bacteria</taxon>
        <taxon>Pseudomonadati</taxon>
        <taxon>Campylobacterota</taxon>
        <taxon>Epsilonproteobacteria</taxon>
        <taxon>Campylobacterales</taxon>
        <taxon>Helicobacteraceae</taxon>
        <taxon>Helicobacter</taxon>
    </lineage>
</organism>
<dbReference type="Proteomes" id="UP000257045">
    <property type="component" value="Unassembled WGS sequence"/>
</dbReference>
<keyword evidence="1" id="KW-0812">Transmembrane</keyword>
<protein>
    <submittedName>
        <fullName evidence="2">Uncharacterized protein</fullName>
    </submittedName>
</protein>
<dbReference type="AlphaFoldDB" id="A0A3D8J1L0"/>
<evidence type="ECO:0000313" key="2">
    <source>
        <dbReference type="EMBL" id="RDU71419.1"/>
    </source>
</evidence>
<feature type="transmembrane region" description="Helical" evidence="1">
    <location>
        <begin position="184"/>
        <end position="203"/>
    </location>
</feature>
<evidence type="ECO:0000313" key="3">
    <source>
        <dbReference type="Proteomes" id="UP000257045"/>
    </source>
</evidence>
<feature type="transmembrane region" description="Helical" evidence="1">
    <location>
        <begin position="257"/>
        <end position="288"/>
    </location>
</feature>
<dbReference type="EMBL" id="NXLV01000003">
    <property type="protein sequence ID" value="RDU71419.1"/>
    <property type="molecule type" value="Genomic_DNA"/>
</dbReference>
<sequence>MLNANLSHISKTLMLFGALGISFFGVFYFLNIYPPLSHFCAFLVNLVFAITLLWIRQTYDSTSSLALFLYAIAYCSLLLTLCLGGGVLIFQSLVFFYIALIYALFNFSIAFLGFLIVFVLGFYFALKSQGQWIKILNFFNLLAFLTLIFFFKQISWIVLLWIVISAILLSHKIPSLSSNTIDKLVLISLMLLILFFEKSDILISSILEENWIWVFALISLALLLWLEEMQFVAVFILLLISGLLIEPILIRQEEAYFYYWLLFFMVWIEFIVRWLVLGFFVLCCFVLLQYFGIEEEYSRLGLFLTLSCVAFFTTTIVRSKNAI</sequence>
<feature type="transmembrane region" description="Helical" evidence="1">
    <location>
        <begin position="210"/>
        <end position="226"/>
    </location>
</feature>
<gene>
    <name evidence="2" type="ORF">CQA58_02410</name>
</gene>
<name>A0A3D8J1L0_9HELI</name>
<feature type="transmembrane region" description="Helical" evidence="1">
    <location>
        <begin position="36"/>
        <end position="55"/>
    </location>
</feature>
<feature type="transmembrane region" description="Helical" evidence="1">
    <location>
        <begin position="96"/>
        <end position="126"/>
    </location>
</feature>